<feature type="domain" description="GIY-YIG" evidence="1">
    <location>
        <begin position="1"/>
        <end position="73"/>
    </location>
</feature>
<dbReference type="EMBL" id="MAEL01000015">
    <property type="protein sequence ID" value="KAF1305418.1"/>
    <property type="molecule type" value="Genomic_DNA"/>
</dbReference>
<dbReference type="InterPro" id="IPR000305">
    <property type="entry name" value="GIY-YIG_endonuc"/>
</dbReference>
<sequence length="283" mass="33628">MKDAQDKIIYVGKAKNLHQRVRSYFQKNTQHSKKVLRMVFNIANLEIIQVDTELDALLLECNYIQKYHPLYNRQMNFSLRYNYVTITQEGIYLTEEATANSLGPFRLYKRLPEIIRLLSELYQLPWINHITMLSLTKQLPDMQLIPLEQRLQEINQFFTGENASYRAWMLQRIHSLSEAMHFELAQALVADLEILDYFFNHTQAINHFIHQKEIIFSLPIQNQRKHYQISYGQIIHTKILPENELFIPISQYATPIKLTKTILDPLWILFSYIKKTSKEEVPL</sequence>
<name>A0ABQ6Z295_9ENTE</name>
<dbReference type="Gene3D" id="3.40.1440.10">
    <property type="entry name" value="GIY-YIG endonuclease"/>
    <property type="match status" value="1"/>
</dbReference>
<evidence type="ECO:0000259" key="1">
    <source>
        <dbReference type="PROSITE" id="PS50164"/>
    </source>
</evidence>
<reference evidence="2 3" key="1">
    <citation type="submission" date="2016-06" db="EMBL/GenBank/DDBJ databases">
        <title>Four novel species of enterococci isolated from chicken manure.</title>
        <authorList>
            <person name="Van Tyne D."/>
        </authorList>
    </citation>
    <scope>NUCLEOTIDE SEQUENCE [LARGE SCALE GENOMIC DNA]</scope>
    <source>
        <strain evidence="2 3">CU12B</strain>
    </source>
</reference>
<dbReference type="InterPro" id="IPR047296">
    <property type="entry name" value="GIY-YIG_UvrC_Cho"/>
</dbReference>
<dbReference type="Pfam" id="PF01541">
    <property type="entry name" value="GIY-YIG"/>
    <property type="match status" value="1"/>
</dbReference>
<dbReference type="PROSITE" id="PS50164">
    <property type="entry name" value="GIY_YIG"/>
    <property type="match status" value="1"/>
</dbReference>
<keyword evidence="3" id="KW-1185">Reference proteome</keyword>
<proteinExistence type="predicted"/>
<dbReference type="CDD" id="cd10434">
    <property type="entry name" value="GIY-YIG_UvrC_Cho"/>
    <property type="match status" value="1"/>
</dbReference>
<dbReference type="PANTHER" id="PTHR30562:SF1">
    <property type="entry name" value="UVRABC SYSTEM PROTEIN C"/>
    <property type="match status" value="1"/>
</dbReference>
<dbReference type="SUPFAM" id="SSF82771">
    <property type="entry name" value="GIY-YIG endonuclease"/>
    <property type="match status" value="1"/>
</dbReference>
<evidence type="ECO:0000313" key="3">
    <source>
        <dbReference type="Proteomes" id="UP000782705"/>
    </source>
</evidence>
<dbReference type="PANTHER" id="PTHR30562">
    <property type="entry name" value="UVRC/OXIDOREDUCTASE"/>
    <property type="match status" value="1"/>
</dbReference>
<protein>
    <recommendedName>
        <fullName evidence="1">GIY-YIG domain-containing protein</fullName>
    </recommendedName>
</protein>
<accession>A0ABQ6Z295</accession>
<dbReference type="SMART" id="SM00465">
    <property type="entry name" value="GIYc"/>
    <property type="match status" value="1"/>
</dbReference>
<evidence type="ECO:0000313" key="2">
    <source>
        <dbReference type="EMBL" id="KAF1305418.1"/>
    </source>
</evidence>
<organism evidence="2 3">
    <name type="scientific">Candidatus Enterococcus willemsii</name>
    <dbReference type="NCBI Taxonomy" id="1857215"/>
    <lineage>
        <taxon>Bacteria</taxon>
        <taxon>Bacillati</taxon>
        <taxon>Bacillota</taxon>
        <taxon>Bacilli</taxon>
        <taxon>Lactobacillales</taxon>
        <taxon>Enterococcaceae</taxon>
        <taxon>Enterococcus</taxon>
    </lineage>
</organism>
<gene>
    <name evidence="2" type="ORF">BAU17_02530</name>
</gene>
<dbReference type="InterPro" id="IPR035901">
    <property type="entry name" value="GIY-YIG_endonuc_sf"/>
</dbReference>
<comment type="caution">
    <text evidence="2">The sequence shown here is derived from an EMBL/GenBank/DDBJ whole genome shotgun (WGS) entry which is preliminary data.</text>
</comment>
<dbReference type="InterPro" id="IPR050066">
    <property type="entry name" value="UvrABC_protein_C"/>
</dbReference>
<dbReference type="Proteomes" id="UP000782705">
    <property type="component" value="Unassembled WGS sequence"/>
</dbReference>